<dbReference type="InterPro" id="IPR056789">
    <property type="entry name" value="LRR_R13L1-DRL21"/>
</dbReference>
<dbReference type="PANTHER" id="PTHR47186:SF3">
    <property type="entry name" value="OS09G0267800 PROTEIN"/>
    <property type="match status" value="1"/>
</dbReference>
<dbReference type="Pfam" id="PF25019">
    <property type="entry name" value="LRR_R13L1-DRL21"/>
    <property type="match status" value="1"/>
</dbReference>
<feature type="domain" description="R13L1/DRL21-like LRR repeat region" evidence="1">
    <location>
        <begin position="135"/>
        <end position="261"/>
    </location>
</feature>
<protein>
    <recommendedName>
        <fullName evidence="1">R13L1/DRL21-like LRR repeat region domain-containing protein</fullName>
    </recommendedName>
</protein>
<name>A0A7J7L645_9MAGN</name>
<comment type="caution">
    <text evidence="2">The sequence shown here is derived from an EMBL/GenBank/DDBJ whole genome shotgun (WGS) entry which is preliminary data.</text>
</comment>
<dbReference type="InterPro" id="IPR032675">
    <property type="entry name" value="LRR_dom_sf"/>
</dbReference>
<keyword evidence="3" id="KW-1185">Reference proteome</keyword>
<evidence type="ECO:0000313" key="3">
    <source>
        <dbReference type="Proteomes" id="UP000541444"/>
    </source>
</evidence>
<dbReference type="AlphaFoldDB" id="A0A7J7L645"/>
<evidence type="ECO:0000313" key="2">
    <source>
        <dbReference type="EMBL" id="KAF6138053.1"/>
    </source>
</evidence>
<gene>
    <name evidence="2" type="ORF">GIB67_042958</name>
</gene>
<reference evidence="2 3" key="1">
    <citation type="journal article" date="2020" name="IScience">
        <title>Genome Sequencing of the Endangered Kingdonia uniflora (Circaeasteraceae, Ranunculales) Reveals Potential Mechanisms of Evolutionary Specialization.</title>
        <authorList>
            <person name="Sun Y."/>
            <person name="Deng T."/>
            <person name="Zhang A."/>
            <person name="Moore M.J."/>
            <person name="Landis J.B."/>
            <person name="Lin N."/>
            <person name="Zhang H."/>
            <person name="Zhang X."/>
            <person name="Huang J."/>
            <person name="Zhang X."/>
            <person name="Sun H."/>
            <person name="Wang H."/>
        </authorList>
    </citation>
    <scope>NUCLEOTIDE SEQUENCE [LARGE SCALE GENOMIC DNA]</scope>
    <source>
        <strain evidence="2">TB1705</strain>
        <tissue evidence="2">Leaf</tissue>
    </source>
</reference>
<proteinExistence type="predicted"/>
<evidence type="ECO:0000259" key="1">
    <source>
        <dbReference type="Pfam" id="PF25019"/>
    </source>
</evidence>
<dbReference type="PANTHER" id="PTHR47186">
    <property type="entry name" value="LEUCINE-RICH REPEAT-CONTAINING PROTEIN 57"/>
    <property type="match status" value="1"/>
</dbReference>
<accession>A0A7J7L645</accession>
<dbReference type="Proteomes" id="UP000541444">
    <property type="component" value="Unassembled WGS sequence"/>
</dbReference>
<dbReference type="SUPFAM" id="SSF52058">
    <property type="entry name" value="L domain-like"/>
    <property type="match status" value="2"/>
</dbReference>
<dbReference type="EMBL" id="JACGCM010002617">
    <property type="protein sequence ID" value="KAF6138053.1"/>
    <property type="molecule type" value="Genomic_DNA"/>
</dbReference>
<dbReference type="Gene3D" id="3.80.10.10">
    <property type="entry name" value="Ribonuclease Inhibitor"/>
    <property type="match status" value="3"/>
</dbReference>
<dbReference type="OrthoDB" id="1749024at2759"/>
<organism evidence="2 3">
    <name type="scientific">Kingdonia uniflora</name>
    <dbReference type="NCBI Taxonomy" id="39325"/>
    <lineage>
        <taxon>Eukaryota</taxon>
        <taxon>Viridiplantae</taxon>
        <taxon>Streptophyta</taxon>
        <taxon>Embryophyta</taxon>
        <taxon>Tracheophyta</taxon>
        <taxon>Spermatophyta</taxon>
        <taxon>Magnoliopsida</taxon>
        <taxon>Ranunculales</taxon>
        <taxon>Circaeasteraceae</taxon>
        <taxon>Kingdonia</taxon>
    </lineage>
</organism>
<sequence length="673" mass="77212">MWRCKIYDNASKKVFDEIFQIFKYLRVLDLSCIEITELSSSIGNLKFLRYLDLSWTNIEVVPDSVSSLYFLQTLKLEGCENLKELPRELRALRNLKHLHIDCSGTWSKMLKAIGRLNSLRTLQIFKVGEDREGGIVELQRLNLLQGRLAIYNLKNVRDVSEAKEANLVAKKDLHSLELNWNYDEEDDESGKDTVLEGLQPHPNLEKVWITNFRGVKFPNWIVNNFKLPNLVEIYLEECNRCEEVPMFGGLPSLKLLHIHGMKAVRRLGMLSETNDTYSTGKGLAVFPSLKELSISWISNLEEWEDPAVASFPCLEELTITMCPKLRTMPTLFTSLKILQVESSNGTAVSSIVSKLTTLTSLSIKDCSELTFLPRKILRKNNHLQNLEIHNCLNFQTFLEDGEEEMEFVNNDYLTSFSIEYCPILISVPDLQGLSSLRSITISYCKAMQCLSEGFQTLNVIEDLTISNCPKLQITPGLFPSLKKLLIEETNGGVLSSITNKLTSLTSLSIRGISDLIHLPHGLLETNKLLQKFKIWNCPNLQGFLPNVEGMQVHTSLKILKVTDCRNLRSLNLPSFKNLQKLKLGSFSEDLSYYPLWSFNFQENLFYLQRLEIRGWSRLELLPEQAQHLIELRHLIIKDFYSLVDLPEWFGKLVSLERLVIVRCENLKELPEAR</sequence>